<keyword evidence="1" id="KW-0812">Transmembrane</keyword>
<dbReference type="OrthoDB" id="10476260at2759"/>
<proteinExistence type="predicted"/>
<organism evidence="2 3">
    <name type="scientific">Pseudocercospora fuligena</name>
    <dbReference type="NCBI Taxonomy" id="685502"/>
    <lineage>
        <taxon>Eukaryota</taxon>
        <taxon>Fungi</taxon>
        <taxon>Dikarya</taxon>
        <taxon>Ascomycota</taxon>
        <taxon>Pezizomycotina</taxon>
        <taxon>Dothideomycetes</taxon>
        <taxon>Dothideomycetidae</taxon>
        <taxon>Mycosphaerellales</taxon>
        <taxon>Mycosphaerellaceae</taxon>
        <taxon>Pseudocercospora</taxon>
    </lineage>
</organism>
<keyword evidence="1" id="KW-0472">Membrane</keyword>
<keyword evidence="1" id="KW-1133">Transmembrane helix</keyword>
<keyword evidence="3" id="KW-1185">Reference proteome</keyword>
<sequence length="177" mass="20621">IEGTRLARHINTASSGLQNFADFSNQGNYTKIWETPHLQTPRQSKHNTMAPTALLYKRDTSDNFETYRIIILVFAIIVLITSICSSIFVYRARTRMVERRKAMGCHCYDDLSVCWTPWWYWALARCTCDPSKMNGNAVPLATYQRTMPPSYQQSQEQQQGYRPVPLKHNEVRPHEQF</sequence>
<feature type="transmembrane region" description="Helical" evidence="1">
    <location>
        <begin position="69"/>
        <end position="90"/>
    </location>
</feature>
<evidence type="ECO:0000313" key="3">
    <source>
        <dbReference type="Proteomes" id="UP000660729"/>
    </source>
</evidence>
<dbReference type="Proteomes" id="UP000660729">
    <property type="component" value="Unassembled WGS sequence"/>
</dbReference>
<protein>
    <submittedName>
        <fullName evidence="2">Uncharacterized protein</fullName>
    </submittedName>
</protein>
<gene>
    <name evidence="2" type="ORF">HII31_04037</name>
</gene>
<feature type="non-terminal residue" evidence="2">
    <location>
        <position position="1"/>
    </location>
</feature>
<dbReference type="AlphaFoldDB" id="A0A8H6RP10"/>
<name>A0A8H6RP10_9PEZI</name>
<comment type="caution">
    <text evidence="2">The sequence shown here is derived from an EMBL/GenBank/DDBJ whole genome shotgun (WGS) entry which is preliminary data.</text>
</comment>
<accession>A0A8H6RP10</accession>
<reference evidence="2" key="1">
    <citation type="submission" date="2020-04" db="EMBL/GenBank/DDBJ databases">
        <title>Draft genome resource of the tomato pathogen Pseudocercospora fuligena.</title>
        <authorList>
            <person name="Zaccaron A."/>
        </authorList>
    </citation>
    <scope>NUCLEOTIDE SEQUENCE</scope>
    <source>
        <strain evidence="2">PF001</strain>
    </source>
</reference>
<evidence type="ECO:0000256" key="1">
    <source>
        <dbReference type="SAM" id="Phobius"/>
    </source>
</evidence>
<dbReference type="EMBL" id="JABCIY010000058">
    <property type="protein sequence ID" value="KAF7194531.1"/>
    <property type="molecule type" value="Genomic_DNA"/>
</dbReference>
<evidence type="ECO:0000313" key="2">
    <source>
        <dbReference type="EMBL" id="KAF7194531.1"/>
    </source>
</evidence>